<comment type="subcellular location">
    <subcellularLocation>
        <location evidence="1">Cytoplasm</location>
    </subcellularLocation>
</comment>
<dbReference type="GO" id="GO:0004827">
    <property type="term" value="F:proline-tRNA ligase activity"/>
    <property type="evidence" value="ECO:0007669"/>
    <property type="project" value="UniProtKB-UniRule"/>
</dbReference>
<sequence length="554" mass="62492">MRYSKLFGKTLREAPKDAKLSSHKLLYQAGFIRESTAGRYYFLPLGWRVHQKIAAIIKEEMDSTGAQEMITPVLHPLHLWQETNRTTSMGFELMTVKDGREFQFALGGTAEEMFVDLVRKFKLSYKDLPFNLYQFSTKFRDELRARGGLLRVREFVMKDAYSFDRNEAEFKKVYAQMGETYNRIFERLGLATIKVEADNGYIGGEYCHEFQVESPTGEGRFFVSEDGKYAAHADVARFKRENKNIGETPKPYKQVEAVRGTTMADGVKLHGLPLWQQIKDVMMADEGGNLILAVIRGDLMVNEVKLAHLAGAHQLRHATDEEIRQLGSEPGFISPVGLKGKVKIVGDTSLRTVKNAYGGANAKNRDAVNINIDRDYKLDIEGDIAEAEDGYVSERGSVLREKRGIEVGNIFHLGYHYTKLMKGAVFVDEDGQDKPFYMGCYGIGIGRTMAAIVEKYHDDKGIIWPKNVAPFQVHLVDLASQGDALHEKLTAAGVEVLWDDRDESAGVKFADADLIGIPVRLVVSAKTQEKVEWKRRDDDETELVSIEEVIQRLV</sequence>
<dbReference type="GO" id="GO:0005829">
    <property type="term" value="C:cytosol"/>
    <property type="evidence" value="ECO:0007669"/>
    <property type="project" value="TreeGrafter"/>
</dbReference>
<keyword evidence="10" id="KW-0030">Aminoacyl-tRNA synthetase</keyword>
<evidence type="ECO:0000256" key="7">
    <source>
        <dbReference type="ARBA" id="ARBA00022741"/>
    </source>
</evidence>
<dbReference type="InterPro" id="IPR004154">
    <property type="entry name" value="Anticodon-bd"/>
</dbReference>
<dbReference type="GO" id="GO:0006433">
    <property type="term" value="P:prolyl-tRNA aminoacylation"/>
    <property type="evidence" value="ECO:0007669"/>
    <property type="project" value="UniProtKB-UniRule"/>
</dbReference>
<dbReference type="PANTHER" id="PTHR42753:SF2">
    <property type="entry name" value="PROLINE--TRNA LIGASE"/>
    <property type="match status" value="1"/>
</dbReference>
<keyword evidence="7" id="KW-0547">Nucleotide-binding</keyword>
<keyword evidence="9" id="KW-0648">Protein biosynthesis</keyword>
<dbReference type="SUPFAM" id="SSF55826">
    <property type="entry name" value="YbaK/ProRS associated domain"/>
    <property type="match status" value="1"/>
</dbReference>
<feature type="domain" description="Aminoacyl-transfer RNA synthetases class-II family profile" evidence="13">
    <location>
        <begin position="46"/>
        <end position="465"/>
    </location>
</feature>
<evidence type="ECO:0000256" key="11">
    <source>
        <dbReference type="ARBA" id="ARBA00047671"/>
    </source>
</evidence>
<dbReference type="InterPro" id="IPR036754">
    <property type="entry name" value="YbaK/aa-tRNA-synt-asso_dom_sf"/>
</dbReference>
<dbReference type="CDD" id="cd00861">
    <property type="entry name" value="ProRS_anticodon_short"/>
    <property type="match status" value="1"/>
</dbReference>
<dbReference type="InterPro" id="IPR002316">
    <property type="entry name" value="Pro-tRNA-ligase_IIa"/>
</dbReference>
<dbReference type="SUPFAM" id="SSF52954">
    <property type="entry name" value="Class II aaRS ABD-related"/>
    <property type="match status" value="1"/>
</dbReference>
<evidence type="ECO:0000313" key="15">
    <source>
        <dbReference type="Proteomes" id="UP000177324"/>
    </source>
</evidence>
<dbReference type="Gene3D" id="3.30.930.10">
    <property type="entry name" value="Bira Bifunctional Protein, Domain 2"/>
    <property type="match status" value="2"/>
</dbReference>
<dbReference type="Pfam" id="PF03129">
    <property type="entry name" value="HGTP_anticodon"/>
    <property type="match status" value="1"/>
</dbReference>
<dbReference type="PANTHER" id="PTHR42753">
    <property type="entry name" value="MITOCHONDRIAL RIBOSOME PROTEIN L39/PROLYL-TRNA LIGASE FAMILY MEMBER"/>
    <property type="match status" value="1"/>
</dbReference>
<evidence type="ECO:0000256" key="1">
    <source>
        <dbReference type="ARBA" id="ARBA00004496"/>
    </source>
</evidence>
<evidence type="ECO:0000256" key="3">
    <source>
        <dbReference type="ARBA" id="ARBA00012831"/>
    </source>
</evidence>
<dbReference type="InterPro" id="IPR045864">
    <property type="entry name" value="aa-tRNA-synth_II/BPL/LPL"/>
</dbReference>
<gene>
    <name evidence="14" type="ORF">A2784_00435</name>
</gene>
<dbReference type="InterPro" id="IPR007214">
    <property type="entry name" value="YbaK/aa-tRNA-synth-assoc-dom"/>
</dbReference>
<comment type="caution">
    <text evidence="14">The sequence shown here is derived from an EMBL/GenBank/DDBJ whole genome shotgun (WGS) entry which is preliminary data.</text>
</comment>
<proteinExistence type="predicted"/>
<dbReference type="PRINTS" id="PR01046">
    <property type="entry name" value="TRNASYNTHPRO"/>
</dbReference>
<dbReference type="InterPro" id="IPR006195">
    <property type="entry name" value="aa-tRNA-synth_II"/>
</dbReference>
<reference evidence="14 15" key="1">
    <citation type="journal article" date="2016" name="Nat. Commun.">
        <title>Thousands of microbial genomes shed light on interconnected biogeochemical processes in an aquifer system.</title>
        <authorList>
            <person name="Anantharaman K."/>
            <person name="Brown C.T."/>
            <person name="Hug L.A."/>
            <person name="Sharon I."/>
            <person name="Castelle C.J."/>
            <person name="Probst A.J."/>
            <person name="Thomas B.C."/>
            <person name="Singh A."/>
            <person name="Wilkins M.J."/>
            <person name="Karaoz U."/>
            <person name="Brodie E.L."/>
            <person name="Williams K.H."/>
            <person name="Hubbard S.S."/>
            <person name="Banfield J.F."/>
        </authorList>
    </citation>
    <scope>NUCLEOTIDE SEQUENCE [LARGE SCALE GENOMIC DNA]</scope>
</reference>
<dbReference type="InterPro" id="IPR050062">
    <property type="entry name" value="Pro-tRNA_synthetase"/>
</dbReference>
<dbReference type="PROSITE" id="PS50862">
    <property type="entry name" value="AA_TRNA_LIGASE_II"/>
    <property type="match status" value="1"/>
</dbReference>
<evidence type="ECO:0000256" key="12">
    <source>
        <dbReference type="NCBIfam" id="TIGR00409"/>
    </source>
</evidence>
<comment type="subunit">
    <text evidence="2">Homodimer.</text>
</comment>
<dbReference type="SUPFAM" id="SSF55681">
    <property type="entry name" value="Class II aaRS and biotin synthetases"/>
    <property type="match status" value="1"/>
</dbReference>
<dbReference type="NCBIfam" id="NF006625">
    <property type="entry name" value="PRK09194.1"/>
    <property type="match status" value="1"/>
</dbReference>
<dbReference type="InterPro" id="IPR004500">
    <property type="entry name" value="Pro-tRNA-synth_IIa_bac-type"/>
</dbReference>
<dbReference type="InterPro" id="IPR036621">
    <property type="entry name" value="Anticodon-bd_dom_sf"/>
</dbReference>
<dbReference type="STRING" id="1797589.A2784_00435"/>
<evidence type="ECO:0000256" key="2">
    <source>
        <dbReference type="ARBA" id="ARBA00011738"/>
    </source>
</evidence>
<keyword evidence="8" id="KW-0067">ATP-binding</keyword>
<evidence type="ECO:0000256" key="6">
    <source>
        <dbReference type="ARBA" id="ARBA00022598"/>
    </source>
</evidence>
<organism evidence="14 15">
    <name type="scientific">Candidatus Chisholmbacteria bacterium RIFCSPHIGHO2_01_FULL_48_12</name>
    <dbReference type="NCBI Taxonomy" id="1797589"/>
    <lineage>
        <taxon>Bacteria</taxon>
        <taxon>Candidatus Chisholmiibacteriota</taxon>
    </lineage>
</organism>
<keyword evidence="6 14" id="KW-0436">Ligase</keyword>
<evidence type="ECO:0000256" key="5">
    <source>
        <dbReference type="ARBA" id="ARBA00022490"/>
    </source>
</evidence>
<evidence type="ECO:0000256" key="4">
    <source>
        <dbReference type="ARBA" id="ARBA00019110"/>
    </source>
</evidence>
<dbReference type="AlphaFoldDB" id="A0A1G1VRB3"/>
<dbReference type="Pfam" id="PF04073">
    <property type="entry name" value="tRNA_edit"/>
    <property type="match status" value="1"/>
</dbReference>
<dbReference type="EC" id="6.1.1.15" evidence="3 12"/>
<dbReference type="Proteomes" id="UP000177324">
    <property type="component" value="Unassembled WGS sequence"/>
</dbReference>
<dbReference type="EMBL" id="MHCH01000013">
    <property type="protein sequence ID" value="OGY17938.1"/>
    <property type="molecule type" value="Genomic_DNA"/>
</dbReference>
<dbReference type="GO" id="GO:0005524">
    <property type="term" value="F:ATP binding"/>
    <property type="evidence" value="ECO:0007669"/>
    <property type="project" value="UniProtKB-KW"/>
</dbReference>
<dbReference type="NCBIfam" id="TIGR00409">
    <property type="entry name" value="proS_fam_II"/>
    <property type="match status" value="1"/>
</dbReference>
<name>A0A1G1VRB3_9BACT</name>
<dbReference type="InterPro" id="IPR044140">
    <property type="entry name" value="ProRS_anticodon_short"/>
</dbReference>
<evidence type="ECO:0000256" key="10">
    <source>
        <dbReference type="ARBA" id="ARBA00023146"/>
    </source>
</evidence>
<evidence type="ECO:0000256" key="9">
    <source>
        <dbReference type="ARBA" id="ARBA00022917"/>
    </source>
</evidence>
<dbReference type="GO" id="GO:0002161">
    <property type="term" value="F:aminoacyl-tRNA deacylase activity"/>
    <property type="evidence" value="ECO:0007669"/>
    <property type="project" value="InterPro"/>
</dbReference>
<comment type="catalytic activity">
    <reaction evidence="11">
        <text>tRNA(Pro) + L-proline + ATP = L-prolyl-tRNA(Pro) + AMP + diphosphate</text>
        <dbReference type="Rhea" id="RHEA:14305"/>
        <dbReference type="Rhea" id="RHEA-COMP:9700"/>
        <dbReference type="Rhea" id="RHEA-COMP:9702"/>
        <dbReference type="ChEBI" id="CHEBI:30616"/>
        <dbReference type="ChEBI" id="CHEBI:33019"/>
        <dbReference type="ChEBI" id="CHEBI:60039"/>
        <dbReference type="ChEBI" id="CHEBI:78442"/>
        <dbReference type="ChEBI" id="CHEBI:78532"/>
        <dbReference type="ChEBI" id="CHEBI:456215"/>
        <dbReference type="EC" id="6.1.1.15"/>
    </reaction>
</comment>
<dbReference type="InterPro" id="IPR002314">
    <property type="entry name" value="aa-tRNA-synt_IIb"/>
</dbReference>
<evidence type="ECO:0000313" key="14">
    <source>
        <dbReference type="EMBL" id="OGY17938.1"/>
    </source>
</evidence>
<accession>A0A1G1VRB3</accession>
<protein>
    <recommendedName>
        <fullName evidence="4 12">Proline--tRNA ligase</fullName>
        <ecNumber evidence="3 12">6.1.1.15</ecNumber>
    </recommendedName>
</protein>
<dbReference type="Pfam" id="PF00587">
    <property type="entry name" value="tRNA-synt_2b"/>
    <property type="match status" value="1"/>
</dbReference>
<keyword evidence="5" id="KW-0963">Cytoplasm</keyword>
<evidence type="ECO:0000256" key="8">
    <source>
        <dbReference type="ARBA" id="ARBA00022840"/>
    </source>
</evidence>
<evidence type="ECO:0000259" key="13">
    <source>
        <dbReference type="PROSITE" id="PS50862"/>
    </source>
</evidence>
<dbReference type="Gene3D" id="3.40.50.800">
    <property type="entry name" value="Anticodon-binding domain"/>
    <property type="match status" value="1"/>
</dbReference>